<evidence type="ECO:0000313" key="2">
    <source>
        <dbReference type="EMBL" id="CAE8619237.1"/>
    </source>
</evidence>
<evidence type="ECO:0000313" key="3">
    <source>
        <dbReference type="Proteomes" id="UP000654075"/>
    </source>
</evidence>
<dbReference type="AlphaFoldDB" id="A0A813FYV8"/>
<feature type="compositionally biased region" description="Low complexity" evidence="1">
    <location>
        <begin position="149"/>
        <end position="181"/>
    </location>
</feature>
<feature type="non-terminal residue" evidence="2">
    <location>
        <position position="241"/>
    </location>
</feature>
<feature type="compositionally biased region" description="Low complexity" evidence="1">
    <location>
        <begin position="1"/>
        <end position="15"/>
    </location>
</feature>
<proteinExistence type="predicted"/>
<feature type="compositionally biased region" description="Basic and acidic residues" evidence="1">
    <location>
        <begin position="45"/>
        <end position="54"/>
    </location>
</feature>
<feature type="region of interest" description="Disordered" evidence="1">
    <location>
        <begin position="1"/>
        <end position="90"/>
    </location>
</feature>
<organism evidence="2 3">
    <name type="scientific">Polarella glacialis</name>
    <name type="common">Dinoflagellate</name>
    <dbReference type="NCBI Taxonomy" id="89957"/>
    <lineage>
        <taxon>Eukaryota</taxon>
        <taxon>Sar</taxon>
        <taxon>Alveolata</taxon>
        <taxon>Dinophyceae</taxon>
        <taxon>Suessiales</taxon>
        <taxon>Suessiaceae</taxon>
        <taxon>Polarella</taxon>
    </lineage>
</organism>
<dbReference type="EMBL" id="CAJNNV010026903">
    <property type="protein sequence ID" value="CAE8619237.1"/>
    <property type="molecule type" value="Genomic_DNA"/>
</dbReference>
<name>A0A813FYV8_POLGL</name>
<keyword evidence="3" id="KW-1185">Reference proteome</keyword>
<reference evidence="2" key="1">
    <citation type="submission" date="2021-02" db="EMBL/GenBank/DDBJ databases">
        <authorList>
            <person name="Dougan E. K."/>
            <person name="Rhodes N."/>
            <person name="Thang M."/>
            <person name="Chan C."/>
        </authorList>
    </citation>
    <scope>NUCLEOTIDE SEQUENCE</scope>
</reference>
<comment type="caution">
    <text evidence="2">The sequence shown here is derived from an EMBL/GenBank/DDBJ whole genome shotgun (WGS) entry which is preliminary data.</text>
</comment>
<gene>
    <name evidence="2" type="ORF">PGLA1383_LOCUS36828</name>
</gene>
<accession>A0A813FYV8</accession>
<feature type="region of interest" description="Disordered" evidence="1">
    <location>
        <begin position="147"/>
        <end position="181"/>
    </location>
</feature>
<sequence length="241" mass="25340">MMQAEAGAGSADSAALQPSAGRILSSSSDLAEVSATEIEDSEGGGEDREDREALPDFGGEASPKVQAENVFSDSSSSGSDDEEEVDGPGGGRCVLEGFLLQQRNRAISGRRSLQVARALLGSPLQGLLWRRAFFRLETKRLISWVGDPNNNDIINNNNDNNNNNNNNNNNDNSNNDNNDNNISGAAPLAVVNLSEVVGVAVQGSEVLLRIAAPGYLLPGPSAGPEGGCFRLCGCRSRREPG</sequence>
<protein>
    <submittedName>
        <fullName evidence="2">Uncharacterized protein</fullName>
    </submittedName>
</protein>
<evidence type="ECO:0000256" key="1">
    <source>
        <dbReference type="SAM" id="MobiDB-lite"/>
    </source>
</evidence>
<dbReference type="Proteomes" id="UP000654075">
    <property type="component" value="Unassembled WGS sequence"/>
</dbReference>